<evidence type="ECO:0000313" key="1">
    <source>
        <dbReference type="EMBL" id="CAG8476031.1"/>
    </source>
</evidence>
<reference evidence="1" key="1">
    <citation type="submission" date="2021-06" db="EMBL/GenBank/DDBJ databases">
        <authorList>
            <person name="Kallberg Y."/>
            <person name="Tangrot J."/>
            <person name="Rosling A."/>
        </authorList>
    </citation>
    <scope>NUCLEOTIDE SEQUENCE</scope>
    <source>
        <strain evidence="1">BR232B</strain>
    </source>
</reference>
<dbReference type="EMBL" id="CAJVPI010000083">
    <property type="protein sequence ID" value="CAG8476031.1"/>
    <property type="molecule type" value="Genomic_DNA"/>
</dbReference>
<name>A0A9N8W8Q6_9GLOM</name>
<accession>A0A9N8W8Q6</accession>
<comment type="caution">
    <text evidence="1">The sequence shown here is derived from an EMBL/GenBank/DDBJ whole genome shotgun (WGS) entry which is preliminary data.</text>
</comment>
<gene>
    <name evidence="1" type="ORF">PBRASI_LOCUS1329</name>
</gene>
<dbReference type="AlphaFoldDB" id="A0A9N8W8Q6"/>
<keyword evidence="2" id="KW-1185">Reference proteome</keyword>
<organism evidence="1 2">
    <name type="scientific">Paraglomus brasilianum</name>
    <dbReference type="NCBI Taxonomy" id="144538"/>
    <lineage>
        <taxon>Eukaryota</taxon>
        <taxon>Fungi</taxon>
        <taxon>Fungi incertae sedis</taxon>
        <taxon>Mucoromycota</taxon>
        <taxon>Glomeromycotina</taxon>
        <taxon>Glomeromycetes</taxon>
        <taxon>Paraglomerales</taxon>
        <taxon>Paraglomeraceae</taxon>
        <taxon>Paraglomus</taxon>
    </lineage>
</organism>
<dbReference type="Proteomes" id="UP000789739">
    <property type="component" value="Unassembled WGS sequence"/>
</dbReference>
<proteinExistence type="predicted"/>
<sequence>KYFRSELTGDLQTVNECALKSALLSLIPFSGQVSELCLMADSRKCYDSEYCCRAEALSLLGLLSGEAGSWCSNFTASQLDNFNRNLESEGEGALLKRKYIPTTEQR</sequence>
<evidence type="ECO:0000313" key="2">
    <source>
        <dbReference type="Proteomes" id="UP000789739"/>
    </source>
</evidence>
<protein>
    <submittedName>
        <fullName evidence="1">3631_t:CDS:1</fullName>
    </submittedName>
</protein>
<dbReference type="OrthoDB" id="3068380at2759"/>
<feature type="non-terminal residue" evidence="1">
    <location>
        <position position="106"/>
    </location>
</feature>